<feature type="region of interest" description="Disordered" evidence="6">
    <location>
        <begin position="492"/>
        <end position="541"/>
    </location>
</feature>
<keyword evidence="3 7" id="KW-0812">Transmembrane</keyword>
<feature type="transmembrane region" description="Helical" evidence="7">
    <location>
        <begin position="67"/>
        <end position="85"/>
    </location>
</feature>
<feature type="compositionally biased region" description="Low complexity" evidence="6">
    <location>
        <begin position="505"/>
        <end position="522"/>
    </location>
</feature>
<comment type="subcellular location">
    <subcellularLocation>
        <location evidence="1">Cell membrane</location>
        <topology evidence="1">Multi-pass membrane protein</topology>
    </subcellularLocation>
</comment>
<feature type="transmembrane region" description="Helical" evidence="7">
    <location>
        <begin position="25"/>
        <end position="47"/>
    </location>
</feature>
<dbReference type="CDD" id="cd17316">
    <property type="entry name" value="MFS_SV2_like"/>
    <property type="match status" value="1"/>
</dbReference>
<keyword evidence="2" id="KW-0813">Transport</keyword>
<feature type="transmembrane region" description="Helical" evidence="7">
    <location>
        <begin position="374"/>
        <end position="395"/>
    </location>
</feature>
<dbReference type="Pfam" id="PF00083">
    <property type="entry name" value="Sugar_tr"/>
    <property type="match status" value="1"/>
</dbReference>
<dbReference type="PANTHER" id="PTHR23511:SF34">
    <property type="entry name" value="SYNAPTIC VESICLE GLYCOPROTEIN 2"/>
    <property type="match status" value="1"/>
</dbReference>
<feature type="transmembrane region" description="Helical" evidence="7">
    <location>
        <begin position="279"/>
        <end position="304"/>
    </location>
</feature>
<feature type="transmembrane region" description="Helical" evidence="7">
    <location>
        <begin position="316"/>
        <end position="336"/>
    </location>
</feature>
<evidence type="ECO:0000256" key="7">
    <source>
        <dbReference type="SAM" id="Phobius"/>
    </source>
</evidence>
<dbReference type="InterPro" id="IPR005828">
    <property type="entry name" value="MFS_sugar_transport-like"/>
</dbReference>
<evidence type="ECO:0000313" key="10">
    <source>
        <dbReference type="Proteomes" id="UP001348098"/>
    </source>
</evidence>
<name>A0ABU6B2I6_9NOCA</name>
<evidence type="ECO:0000256" key="2">
    <source>
        <dbReference type="ARBA" id="ARBA00022448"/>
    </source>
</evidence>
<evidence type="ECO:0000256" key="5">
    <source>
        <dbReference type="ARBA" id="ARBA00023136"/>
    </source>
</evidence>
<feature type="transmembrane region" description="Helical" evidence="7">
    <location>
        <begin position="122"/>
        <end position="143"/>
    </location>
</feature>
<dbReference type="SUPFAM" id="SSF103473">
    <property type="entry name" value="MFS general substrate transporter"/>
    <property type="match status" value="1"/>
</dbReference>
<gene>
    <name evidence="9" type="ORF">U3653_28530</name>
</gene>
<dbReference type="PROSITE" id="PS50850">
    <property type="entry name" value="MFS"/>
    <property type="match status" value="1"/>
</dbReference>
<feature type="transmembrane region" description="Helical" evidence="7">
    <location>
        <begin position="407"/>
        <end position="427"/>
    </location>
</feature>
<feature type="transmembrane region" description="Helical" evidence="7">
    <location>
        <begin position="189"/>
        <end position="206"/>
    </location>
</feature>
<organism evidence="9 10">
    <name type="scientific">Nocardia implantans</name>
    <dbReference type="NCBI Taxonomy" id="3108168"/>
    <lineage>
        <taxon>Bacteria</taxon>
        <taxon>Bacillati</taxon>
        <taxon>Actinomycetota</taxon>
        <taxon>Actinomycetes</taxon>
        <taxon>Mycobacteriales</taxon>
        <taxon>Nocardiaceae</taxon>
        <taxon>Nocardia</taxon>
    </lineage>
</organism>
<evidence type="ECO:0000256" key="1">
    <source>
        <dbReference type="ARBA" id="ARBA00004651"/>
    </source>
</evidence>
<comment type="caution">
    <text evidence="9">The sequence shown here is derived from an EMBL/GenBank/DDBJ whole genome shotgun (WGS) entry which is preliminary data.</text>
</comment>
<evidence type="ECO:0000256" key="4">
    <source>
        <dbReference type="ARBA" id="ARBA00022989"/>
    </source>
</evidence>
<sequence length="541" mass="58545">MLETQTKVVRSLVPARMDRLPWTKFHWLIVVGLGVSWILDGIEIQIVSSMGGPLQDVEALHLTSGQVGAMASWYLAGQVVGALVFGRLTDRLGRKKLFILTLAIYLIGSGLAGFSWNAWSLYLFRFIAGTGIGGEYTAINSAIDEIMPSRYRGRVDIAINGTYWGGAALGAAASLILFNENFIPTGWGWRIGFFIGPVLGFIIIFLRRHIPESPRWLLTHGRAEEAERTVDEIEAQVRSQGIELPPVDESKALDIVDADRLSYLQMARIFFGRYPSRSFLGFTMMATQAFLYNAIFFTVGLVLINFYDVPSDHTGYYFFPFAVGNLIGPLVLGPLFDSIGRRKMICATYLGSGFLLFISAWAFNAGILNAVTQTLFWCVIFFFASAGASSAYLTVSEIFPLELRGQAISFFFAIAQGAGGVVAPFLFGHLVGGADNPSPDRFPLTVGYLIGAGFMIFGGLVAWFFGVNAEGQSLEDIADPLSVAKPEATTPGLAVDAEAGGDTLTAPETATRRQPAARQPAAVVSEPLSDGAPCTDSVKGD</sequence>
<dbReference type="PANTHER" id="PTHR23511">
    <property type="entry name" value="SYNAPTIC VESICLE GLYCOPROTEIN 2"/>
    <property type="match status" value="1"/>
</dbReference>
<evidence type="ECO:0000313" key="9">
    <source>
        <dbReference type="EMBL" id="MEB3513988.1"/>
    </source>
</evidence>
<keyword evidence="10" id="KW-1185">Reference proteome</keyword>
<keyword evidence="5 7" id="KW-0472">Membrane</keyword>
<evidence type="ECO:0000256" key="3">
    <source>
        <dbReference type="ARBA" id="ARBA00022692"/>
    </source>
</evidence>
<keyword evidence="4 7" id="KW-1133">Transmembrane helix</keyword>
<evidence type="ECO:0000256" key="6">
    <source>
        <dbReference type="SAM" id="MobiDB-lite"/>
    </source>
</evidence>
<dbReference type="Gene3D" id="1.20.1250.20">
    <property type="entry name" value="MFS general substrate transporter like domains"/>
    <property type="match status" value="1"/>
</dbReference>
<feature type="transmembrane region" description="Helical" evidence="7">
    <location>
        <begin position="97"/>
        <end position="116"/>
    </location>
</feature>
<accession>A0ABU6B2I6</accession>
<proteinExistence type="predicted"/>
<feature type="domain" description="Major facilitator superfamily (MFS) profile" evidence="8">
    <location>
        <begin position="29"/>
        <end position="470"/>
    </location>
</feature>
<dbReference type="Proteomes" id="UP001348098">
    <property type="component" value="Unassembled WGS sequence"/>
</dbReference>
<dbReference type="RefSeq" id="WP_323124570.1">
    <property type="nucleotide sequence ID" value="NZ_JAYESH010000016.1"/>
</dbReference>
<feature type="transmembrane region" description="Helical" evidence="7">
    <location>
        <begin position="447"/>
        <end position="467"/>
    </location>
</feature>
<reference evidence="9 10" key="1">
    <citation type="submission" date="2023-12" db="EMBL/GenBank/DDBJ databases">
        <title>novel species in genus Nocarida.</title>
        <authorList>
            <person name="Li Z."/>
        </authorList>
    </citation>
    <scope>NUCLEOTIDE SEQUENCE [LARGE SCALE GENOMIC DNA]</scope>
    <source>
        <strain evidence="9 10">CDC186</strain>
    </source>
</reference>
<dbReference type="EMBL" id="JAYKYQ010000015">
    <property type="protein sequence ID" value="MEB3513988.1"/>
    <property type="molecule type" value="Genomic_DNA"/>
</dbReference>
<feature type="transmembrane region" description="Helical" evidence="7">
    <location>
        <begin position="348"/>
        <end position="368"/>
    </location>
</feature>
<protein>
    <submittedName>
        <fullName evidence="9">MFS transporter</fullName>
    </submittedName>
</protein>
<dbReference type="InterPro" id="IPR036259">
    <property type="entry name" value="MFS_trans_sf"/>
</dbReference>
<dbReference type="InterPro" id="IPR020846">
    <property type="entry name" value="MFS_dom"/>
</dbReference>
<feature type="transmembrane region" description="Helical" evidence="7">
    <location>
        <begin position="155"/>
        <end position="177"/>
    </location>
</feature>
<evidence type="ECO:0000259" key="8">
    <source>
        <dbReference type="PROSITE" id="PS50850"/>
    </source>
</evidence>